<comment type="caution">
    <text evidence="1">The sequence shown here is derived from an EMBL/GenBank/DDBJ whole genome shotgun (WGS) entry which is preliminary data.</text>
</comment>
<sequence>LFASLLVCCRMSLCSDGFNRVYKPLDF</sequence>
<gene>
    <name evidence="1" type="ORF">ACN38_g11499</name>
</gene>
<proteinExistence type="predicted"/>
<dbReference type="Proteomes" id="UP000037696">
    <property type="component" value="Unassembled WGS sequence"/>
</dbReference>
<keyword evidence="2" id="KW-1185">Reference proteome</keyword>
<evidence type="ECO:0000313" key="2">
    <source>
        <dbReference type="Proteomes" id="UP000037696"/>
    </source>
</evidence>
<protein>
    <submittedName>
        <fullName evidence="1">Uncharacterized protein</fullName>
    </submittedName>
</protein>
<feature type="non-terminal residue" evidence="1">
    <location>
        <position position="1"/>
    </location>
</feature>
<evidence type="ECO:0000313" key="1">
    <source>
        <dbReference type="EMBL" id="KOS37698.1"/>
    </source>
</evidence>
<name>A0A0M8NS86_9EURO</name>
<organism evidence="1 2">
    <name type="scientific">Penicillium nordicum</name>
    <dbReference type="NCBI Taxonomy" id="229535"/>
    <lineage>
        <taxon>Eukaryota</taxon>
        <taxon>Fungi</taxon>
        <taxon>Dikarya</taxon>
        <taxon>Ascomycota</taxon>
        <taxon>Pezizomycotina</taxon>
        <taxon>Eurotiomycetes</taxon>
        <taxon>Eurotiomycetidae</taxon>
        <taxon>Eurotiales</taxon>
        <taxon>Aspergillaceae</taxon>
        <taxon>Penicillium</taxon>
    </lineage>
</organism>
<accession>A0A0M8NS86</accession>
<dbReference type="AlphaFoldDB" id="A0A0M8NS86"/>
<dbReference type="EMBL" id="LHQQ01000301">
    <property type="protein sequence ID" value="KOS37698.1"/>
    <property type="molecule type" value="Genomic_DNA"/>
</dbReference>
<reference evidence="1 2" key="1">
    <citation type="submission" date="2015-08" db="EMBL/GenBank/DDBJ databases">
        <title>Genome sequencing of Penicillium nordicum.</title>
        <authorList>
            <person name="Nguyen H.D."/>
            <person name="Seifert K.A."/>
        </authorList>
    </citation>
    <scope>NUCLEOTIDE SEQUENCE [LARGE SCALE GENOMIC DNA]</scope>
    <source>
        <strain evidence="1 2">DAOMC 185683</strain>
    </source>
</reference>